<accession>A0A834IG60</accession>
<reference evidence="1" key="1">
    <citation type="submission" date="2020-08" db="EMBL/GenBank/DDBJ databases">
        <title>Genome sequencing and assembly of the red palm weevil Rhynchophorus ferrugineus.</title>
        <authorList>
            <person name="Dias G.B."/>
            <person name="Bergman C.M."/>
            <person name="Manee M."/>
        </authorList>
    </citation>
    <scope>NUCLEOTIDE SEQUENCE</scope>
    <source>
        <strain evidence="1">AA-2017</strain>
        <tissue evidence="1">Whole larva</tissue>
    </source>
</reference>
<comment type="caution">
    <text evidence="1">The sequence shown here is derived from an EMBL/GenBank/DDBJ whole genome shotgun (WGS) entry which is preliminary data.</text>
</comment>
<dbReference type="Proteomes" id="UP000625711">
    <property type="component" value="Unassembled WGS sequence"/>
</dbReference>
<keyword evidence="2" id="KW-1185">Reference proteome</keyword>
<protein>
    <submittedName>
        <fullName evidence="1">Uncharacterized protein</fullName>
    </submittedName>
</protein>
<evidence type="ECO:0000313" key="1">
    <source>
        <dbReference type="EMBL" id="KAF7280104.1"/>
    </source>
</evidence>
<evidence type="ECO:0000313" key="2">
    <source>
        <dbReference type="Proteomes" id="UP000625711"/>
    </source>
</evidence>
<name>A0A834IG60_RHYFE</name>
<dbReference type="AlphaFoldDB" id="A0A834IG60"/>
<dbReference type="EMBL" id="JAACXV010000321">
    <property type="protein sequence ID" value="KAF7280104.1"/>
    <property type="molecule type" value="Genomic_DNA"/>
</dbReference>
<organism evidence="1 2">
    <name type="scientific">Rhynchophorus ferrugineus</name>
    <name type="common">Red palm weevil</name>
    <name type="synonym">Curculio ferrugineus</name>
    <dbReference type="NCBI Taxonomy" id="354439"/>
    <lineage>
        <taxon>Eukaryota</taxon>
        <taxon>Metazoa</taxon>
        <taxon>Ecdysozoa</taxon>
        <taxon>Arthropoda</taxon>
        <taxon>Hexapoda</taxon>
        <taxon>Insecta</taxon>
        <taxon>Pterygota</taxon>
        <taxon>Neoptera</taxon>
        <taxon>Endopterygota</taxon>
        <taxon>Coleoptera</taxon>
        <taxon>Polyphaga</taxon>
        <taxon>Cucujiformia</taxon>
        <taxon>Curculionidae</taxon>
        <taxon>Dryophthorinae</taxon>
        <taxon>Rhynchophorus</taxon>
    </lineage>
</organism>
<gene>
    <name evidence="1" type="ORF">GWI33_006406</name>
</gene>
<proteinExistence type="predicted"/>
<sequence length="159" mass="18751">MDMNQFLRALKKVHKKISKIYSSLCERKQRKLVRRNMLRFYGVEISDTEYYYVLDMMEQYLPTSAEEISVDSDEEIGLRQYETTSDWPDYSRFASSEESVPEYRAFYVNQSVKEMHISEECDTTPVSIDTDNIGKGGFIWDPKLGIYRHPSYIIPPCIE</sequence>